<reference evidence="2 3" key="1">
    <citation type="journal article" date="2018" name="Nat. Genet.">
        <title>The Rosa genome provides new insights in the design of modern roses.</title>
        <authorList>
            <person name="Bendahmane M."/>
        </authorList>
    </citation>
    <scope>NUCLEOTIDE SEQUENCE [LARGE SCALE GENOMIC DNA]</scope>
    <source>
        <strain evidence="3">cv. Old Blush</strain>
    </source>
</reference>
<proteinExistence type="predicted"/>
<organism evidence="2 3">
    <name type="scientific">Rosa chinensis</name>
    <name type="common">China rose</name>
    <dbReference type="NCBI Taxonomy" id="74649"/>
    <lineage>
        <taxon>Eukaryota</taxon>
        <taxon>Viridiplantae</taxon>
        <taxon>Streptophyta</taxon>
        <taxon>Embryophyta</taxon>
        <taxon>Tracheophyta</taxon>
        <taxon>Spermatophyta</taxon>
        <taxon>Magnoliopsida</taxon>
        <taxon>eudicotyledons</taxon>
        <taxon>Gunneridae</taxon>
        <taxon>Pentapetalae</taxon>
        <taxon>rosids</taxon>
        <taxon>fabids</taxon>
        <taxon>Rosales</taxon>
        <taxon>Rosaceae</taxon>
        <taxon>Rosoideae</taxon>
        <taxon>Rosoideae incertae sedis</taxon>
        <taxon>Rosa</taxon>
    </lineage>
</organism>
<dbReference type="PROSITE" id="PS50181">
    <property type="entry name" value="FBOX"/>
    <property type="match status" value="1"/>
</dbReference>
<sequence length="826" mass="95675">MHFFLTYSLSCQHCGAVRTSILSARWRNMWTTLPNLDFDNERDSFGVTIGPYGKDRFTTFVDRVFLYRDSSDIKKLGLKIRYPEDFSRIDDWICTAVRRNVLEVDLHVFSGEIEEEVGFQFPQSLFMCKTLKVLKLYSNSWTLKYPPPPPGCFPNLKFLHVEFDFLDPDTLKNLFSRCPMLKELSVHGFIDCEYARDYDIYKCAPELNMLRIEVCDPYQYCCFFTNTPKLEYIDIKSAALSSYFLMNSNGLVNASIVLEERCSNNNDKYQLCRLAEFLSQTTNVNHLSLEIHDYCLQAWYDFGNVNQMKLVLHDCYYSEVLAVLLTKSPKLVDLALEHVEMDVAQYMLKNGHVLNNMTIYTGHLCKKEKELYKKFVMFERRSMTCCGRNMNFLVEVSMSKSQARVKDRISALPDEILCKILSCLELQCAVRTTVLSPRWKNLWTSLPNLRFCNEDFSDDDAFMTFVDRVLFFRDSSDIKKFSLDLEKPKDDFSRIESWICTAIRRNVVELYLCVNLYPDKTFELPRSLFTCKTLEVLYLTSNFIANPPKSGCFPNLKFLDVLVHFPNHNNSSFGQIFSNCPVLEDLRIDGPLGAYDEVLDFNISAPELKRLTIGLYIDDFEDEEYNFHINAPKLEVLNLPEGDSSVFSFEISAKSLVKANINLSSCRVHFDSTNGLLEAISNVKQLSLSNHYLEGGVPAFDNLNHLELSLCGFTCWRYLIEFLKRSRNLEYLVIKHHCKGQHVDFTPPAFVPVCMLSHLKTITIASFEGRQDEMRVAQYVLKYSEVLNKMTIFTISGLPRAEEEALYKEFLMFERGSKTCQVEICN</sequence>
<dbReference type="InterPro" id="IPR032675">
    <property type="entry name" value="LRR_dom_sf"/>
</dbReference>
<keyword evidence="3" id="KW-1185">Reference proteome</keyword>
<accession>A0A2P6Q9B0</accession>
<dbReference type="CDD" id="cd22160">
    <property type="entry name" value="F-box_AtFBL13-like"/>
    <property type="match status" value="1"/>
</dbReference>
<dbReference type="Gene3D" id="1.20.1280.50">
    <property type="match status" value="1"/>
</dbReference>
<dbReference type="InterPro" id="IPR055411">
    <property type="entry name" value="LRR_FXL15/At3g58940/PEG3-like"/>
</dbReference>
<comment type="caution">
    <text evidence="2">The sequence shown here is derived from an EMBL/GenBank/DDBJ whole genome shotgun (WGS) entry which is preliminary data.</text>
</comment>
<dbReference type="PANTHER" id="PTHR31900">
    <property type="entry name" value="F-BOX/RNI SUPERFAMILY PROTEIN-RELATED"/>
    <property type="match status" value="1"/>
</dbReference>
<dbReference type="Gene3D" id="3.80.10.10">
    <property type="entry name" value="Ribonuclease Inhibitor"/>
    <property type="match status" value="3"/>
</dbReference>
<dbReference type="InterPro" id="IPR036047">
    <property type="entry name" value="F-box-like_dom_sf"/>
</dbReference>
<dbReference type="Pfam" id="PF00646">
    <property type="entry name" value="F-box"/>
    <property type="match status" value="1"/>
</dbReference>
<evidence type="ECO:0000313" key="3">
    <source>
        <dbReference type="Proteomes" id="UP000238479"/>
    </source>
</evidence>
<name>A0A2P6Q9B0_ROSCH</name>
<dbReference type="SMART" id="SM00256">
    <property type="entry name" value="FBOX"/>
    <property type="match status" value="1"/>
</dbReference>
<evidence type="ECO:0000313" key="2">
    <source>
        <dbReference type="EMBL" id="PRQ30769.1"/>
    </source>
</evidence>
<feature type="domain" description="F-box" evidence="1">
    <location>
        <begin position="406"/>
        <end position="454"/>
    </location>
</feature>
<dbReference type="InterPro" id="IPR050232">
    <property type="entry name" value="FBL13/AtMIF1-like"/>
</dbReference>
<evidence type="ECO:0000259" key="1">
    <source>
        <dbReference type="PROSITE" id="PS50181"/>
    </source>
</evidence>
<dbReference type="SMART" id="SM00579">
    <property type="entry name" value="FBD"/>
    <property type="match status" value="1"/>
</dbReference>
<protein>
    <submittedName>
        <fullName evidence="2">Putative F-box domain, FBD domain, leucine-rich repeat domain, L domain-containing protein</fullName>
    </submittedName>
</protein>
<dbReference type="EMBL" id="PDCK01000043">
    <property type="protein sequence ID" value="PRQ30769.1"/>
    <property type="molecule type" value="Genomic_DNA"/>
</dbReference>
<dbReference type="Gramene" id="PRQ30769">
    <property type="protein sequence ID" value="PRQ30769"/>
    <property type="gene ID" value="RchiOBHm_Chr5g0028241"/>
</dbReference>
<dbReference type="InterPro" id="IPR053781">
    <property type="entry name" value="F-box_AtFBL13-like"/>
</dbReference>
<dbReference type="AlphaFoldDB" id="A0A2P6Q9B0"/>
<dbReference type="OMA" id="IYKNTER"/>
<dbReference type="InterPro" id="IPR006566">
    <property type="entry name" value="FBD"/>
</dbReference>
<dbReference type="PANTHER" id="PTHR31900:SF34">
    <property type="entry name" value="EMB|CAB62440.1-RELATED"/>
    <property type="match status" value="1"/>
</dbReference>
<gene>
    <name evidence="2" type="ORF">RchiOBHm_Chr5g0028241</name>
</gene>
<dbReference type="SUPFAM" id="SSF52047">
    <property type="entry name" value="RNI-like"/>
    <property type="match status" value="1"/>
</dbReference>
<dbReference type="Pfam" id="PF24758">
    <property type="entry name" value="LRR_At5g56370"/>
    <property type="match status" value="2"/>
</dbReference>
<dbReference type="SUPFAM" id="SSF81383">
    <property type="entry name" value="F-box domain"/>
    <property type="match status" value="1"/>
</dbReference>
<dbReference type="Proteomes" id="UP000238479">
    <property type="component" value="Chromosome 5"/>
</dbReference>
<dbReference type="InterPro" id="IPR001810">
    <property type="entry name" value="F-box_dom"/>
</dbReference>
<dbReference type="Pfam" id="PF08387">
    <property type="entry name" value="FBD"/>
    <property type="match status" value="1"/>
</dbReference>